<evidence type="ECO:0000256" key="1">
    <source>
        <dbReference type="ARBA" id="ARBA00010457"/>
    </source>
</evidence>
<dbReference type="Gene3D" id="2.60.40.200">
    <property type="entry name" value="Superoxide dismutase, copper/zinc binding domain"/>
    <property type="match status" value="1"/>
</dbReference>
<feature type="compositionally biased region" description="Basic and acidic residues" evidence="2">
    <location>
        <begin position="174"/>
        <end position="185"/>
    </location>
</feature>
<dbReference type="GO" id="GO:0005507">
    <property type="term" value="F:copper ion binding"/>
    <property type="evidence" value="ECO:0007669"/>
    <property type="project" value="InterPro"/>
</dbReference>
<dbReference type="GO" id="GO:0006801">
    <property type="term" value="P:superoxide metabolic process"/>
    <property type="evidence" value="ECO:0007669"/>
    <property type="project" value="InterPro"/>
</dbReference>
<evidence type="ECO:0000259" key="4">
    <source>
        <dbReference type="Pfam" id="PF00080"/>
    </source>
</evidence>
<comment type="caution">
    <text evidence="5">The sequence shown here is derived from an EMBL/GenBank/DDBJ whole genome shotgun (WGS) entry which is preliminary data.</text>
</comment>
<keyword evidence="6" id="KW-1185">Reference proteome</keyword>
<feature type="region of interest" description="Disordered" evidence="2">
    <location>
        <begin position="174"/>
        <end position="202"/>
    </location>
</feature>
<dbReference type="EMBL" id="BOOG01000017">
    <property type="protein sequence ID" value="GIH69854.1"/>
    <property type="molecule type" value="Genomic_DNA"/>
</dbReference>
<name>A0A8J3R871_9ACTN</name>
<dbReference type="InterPro" id="IPR001424">
    <property type="entry name" value="SOD_Cu_Zn_dom"/>
</dbReference>
<keyword evidence="3" id="KW-0732">Signal</keyword>
<dbReference type="InterPro" id="IPR024134">
    <property type="entry name" value="SOD_Cu/Zn_/chaperone"/>
</dbReference>
<evidence type="ECO:0000256" key="2">
    <source>
        <dbReference type="SAM" id="MobiDB-lite"/>
    </source>
</evidence>
<evidence type="ECO:0000256" key="3">
    <source>
        <dbReference type="SAM" id="SignalP"/>
    </source>
</evidence>
<dbReference type="RefSeq" id="WP_204015137.1">
    <property type="nucleotide sequence ID" value="NZ_BOOG01000017.1"/>
</dbReference>
<dbReference type="Proteomes" id="UP000610966">
    <property type="component" value="Unassembled WGS sequence"/>
</dbReference>
<sequence length="214" mass="21930">MLGKTRIVSAVNALLITGVVGVSGAGAGAANANAVPAAGAANRQPDSAVALIKDVHGKVLGTLQIGRFDRKKLWVTVNVRGLTPGFHGMHIHTAGVCDPKSVDKATGTPFASAGGHLDVGHKTHNSMAGDLPSLLAAADGTAMASFATDRFRLNQLADKNGSSVIIHALPDNHAHIPDRYTRPKDSTGTAGPDPTTLKTGDAGRRLGCGVFDYT</sequence>
<accession>A0A8J3R871</accession>
<reference evidence="5" key="1">
    <citation type="submission" date="2021-01" db="EMBL/GenBank/DDBJ databases">
        <title>Whole genome shotgun sequence of Sphaerimonospora thailandensis NBRC 107569.</title>
        <authorList>
            <person name="Komaki H."/>
            <person name="Tamura T."/>
        </authorList>
    </citation>
    <scope>NUCLEOTIDE SEQUENCE</scope>
    <source>
        <strain evidence="5">NBRC 107569</strain>
    </source>
</reference>
<comment type="similarity">
    <text evidence="1">Belongs to the Cu-Zn superoxide dismutase family.</text>
</comment>
<dbReference type="InterPro" id="IPR036423">
    <property type="entry name" value="SOD-like_Cu/Zn_dom_sf"/>
</dbReference>
<dbReference type="SUPFAM" id="SSF49329">
    <property type="entry name" value="Cu,Zn superoxide dismutase-like"/>
    <property type="match status" value="1"/>
</dbReference>
<gene>
    <name evidence="5" type="ORF">Mth01_21070</name>
</gene>
<evidence type="ECO:0000313" key="5">
    <source>
        <dbReference type="EMBL" id="GIH69854.1"/>
    </source>
</evidence>
<feature type="domain" description="Superoxide dismutase copper/zinc binding" evidence="4">
    <location>
        <begin position="61"/>
        <end position="210"/>
    </location>
</feature>
<feature type="chain" id="PRO_5038866211" description="Superoxide dismutase copper/zinc binding domain-containing protein" evidence="3">
    <location>
        <begin position="25"/>
        <end position="214"/>
    </location>
</feature>
<proteinExistence type="inferred from homology"/>
<organism evidence="5 6">
    <name type="scientific">Sphaerimonospora thailandensis</name>
    <dbReference type="NCBI Taxonomy" id="795644"/>
    <lineage>
        <taxon>Bacteria</taxon>
        <taxon>Bacillati</taxon>
        <taxon>Actinomycetota</taxon>
        <taxon>Actinomycetes</taxon>
        <taxon>Streptosporangiales</taxon>
        <taxon>Streptosporangiaceae</taxon>
        <taxon>Sphaerimonospora</taxon>
    </lineage>
</organism>
<dbReference type="Pfam" id="PF00080">
    <property type="entry name" value="Sod_Cu"/>
    <property type="match status" value="1"/>
</dbReference>
<evidence type="ECO:0000313" key="6">
    <source>
        <dbReference type="Proteomes" id="UP000610966"/>
    </source>
</evidence>
<dbReference type="AlphaFoldDB" id="A0A8J3R871"/>
<feature type="signal peptide" evidence="3">
    <location>
        <begin position="1"/>
        <end position="24"/>
    </location>
</feature>
<protein>
    <recommendedName>
        <fullName evidence="4">Superoxide dismutase copper/zinc binding domain-containing protein</fullName>
    </recommendedName>
</protein>
<dbReference type="PANTHER" id="PTHR10003">
    <property type="entry name" value="SUPEROXIDE DISMUTASE CU-ZN -RELATED"/>
    <property type="match status" value="1"/>
</dbReference>